<feature type="compositionally biased region" description="Low complexity" evidence="1">
    <location>
        <begin position="277"/>
        <end position="289"/>
    </location>
</feature>
<dbReference type="AlphaFoldDB" id="A0A915HPP1"/>
<feature type="region of interest" description="Disordered" evidence="1">
    <location>
        <begin position="1"/>
        <end position="33"/>
    </location>
</feature>
<name>A0A915HPP1_ROMCU</name>
<evidence type="ECO:0000313" key="3">
    <source>
        <dbReference type="WBParaSite" id="nRc.2.0.1.t03322-RA"/>
    </source>
</evidence>
<feature type="region of interest" description="Disordered" evidence="1">
    <location>
        <begin position="53"/>
        <end position="73"/>
    </location>
</feature>
<evidence type="ECO:0000313" key="2">
    <source>
        <dbReference type="Proteomes" id="UP000887565"/>
    </source>
</evidence>
<reference evidence="3" key="1">
    <citation type="submission" date="2022-11" db="UniProtKB">
        <authorList>
            <consortium name="WormBaseParasite"/>
        </authorList>
    </citation>
    <scope>IDENTIFICATION</scope>
</reference>
<accession>A0A915HPP1</accession>
<dbReference type="Proteomes" id="UP000887565">
    <property type="component" value="Unplaced"/>
</dbReference>
<evidence type="ECO:0000256" key="1">
    <source>
        <dbReference type="SAM" id="MobiDB-lite"/>
    </source>
</evidence>
<sequence>MDNAETNSVDDSMGANNGNLNGNSGDNSVGYGQLSDDLLMETIQDIIKQQDGTGNAKKHLQQQNSFDGNQKIKTSNRPIKIQIDGDGQQVKARKQNVIVQKRTDGGEEVNYYYYDQTIPKQKIKISLGDSSSKSSYQNGMEYELDLGQNGKNVKRKNQNEPQNVNIYETTSDQNVGTGFHFKKIYLGGPMEDNVEISTSETVVISEGMGQQKTMTKKKKKKKLITIELESSDEEDDEDDLAALQRYRNMKIKEKNNLYGIKKTGGRKVEQEFDNEDQTSTQSQSTNTEDQYTDSQITEKVKRKKVKSSTNDYKDEMDRRKIEMELNGNDKEYYPSMDRTSQMLEAETKKVNKQGSIDQSYMETDYYYDSKTKKKSKVKSSKSTAQSVQWYKLTQTSRKPESATAAYQSTMTMGMSTNYKAKQQDVDEYYYTEVDTEFEKKKKIKVKKSRTRFC</sequence>
<feature type="compositionally biased region" description="Polar residues" evidence="1">
    <location>
        <begin position="1"/>
        <end position="10"/>
    </location>
</feature>
<organism evidence="2 3">
    <name type="scientific">Romanomermis culicivorax</name>
    <name type="common">Nematode worm</name>
    <dbReference type="NCBI Taxonomy" id="13658"/>
    <lineage>
        <taxon>Eukaryota</taxon>
        <taxon>Metazoa</taxon>
        <taxon>Ecdysozoa</taxon>
        <taxon>Nematoda</taxon>
        <taxon>Enoplea</taxon>
        <taxon>Dorylaimia</taxon>
        <taxon>Mermithida</taxon>
        <taxon>Mermithoidea</taxon>
        <taxon>Mermithidae</taxon>
        <taxon>Romanomermis</taxon>
    </lineage>
</organism>
<keyword evidence="2" id="KW-1185">Reference proteome</keyword>
<proteinExistence type="predicted"/>
<protein>
    <submittedName>
        <fullName evidence="3">Uncharacterized protein</fullName>
    </submittedName>
</protein>
<feature type="compositionally biased region" description="Polar residues" evidence="1">
    <location>
        <begin position="61"/>
        <end position="73"/>
    </location>
</feature>
<dbReference type="WBParaSite" id="nRc.2.0.1.t03322-RA">
    <property type="protein sequence ID" value="nRc.2.0.1.t03322-RA"/>
    <property type="gene ID" value="nRc.2.0.1.g03322"/>
</dbReference>
<feature type="compositionally biased region" description="Low complexity" evidence="1">
    <location>
        <begin position="12"/>
        <end position="30"/>
    </location>
</feature>
<feature type="region of interest" description="Disordered" evidence="1">
    <location>
        <begin position="265"/>
        <end position="311"/>
    </location>
</feature>